<organism evidence="1 3">
    <name type="scientific">Araneus ventricosus</name>
    <name type="common">Orbweaver spider</name>
    <name type="synonym">Epeira ventricosa</name>
    <dbReference type="NCBI Taxonomy" id="182803"/>
    <lineage>
        <taxon>Eukaryota</taxon>
        <taxon>Metazoa</taxon>
        <taxon>Ecdysozoa</taxon>
        <taxon>Arthropoda</taxon>
        <taxon>Chelicerata</taxon>
        <taxon>Arachnida</taxon>
        <taxon>Araneae</taxon>
        <taxon>Araneomorphae</taxon>
        <taxon>Entelegynae</taxon>
        <taxon>Araneoidea</taxon>
        <taxon>Araneidae</taxon>
        <taxon>Araneus</taxon>
    </lineage>
</organism>
<sequence length="114" mass="13580">MSGKTRQSVACEILQRLDRMFRDRDESNFRLFRELKTCLGRQRFRSYEELQGSEEIYLNTLGANFYEEIKELNLISSVKIFVIIIPIEILGFLETQFLVKLTELKKYAIIEMIF</sequence>
<dbReference type="Proteomes" id="UP000499080">
    <property type="component" value="Unassembled WGS sequence"/>
</dbReference>
<name>A0A4Y2STU4_ARAVE</name>
<protein>
    <submittedName>
        <fullName evidence="1">Uncharacterized protein</fullName>
    </submittedName>
</protein>
<dbReference type="EMBL" id="BGPR01024293">
    <property type="protein sequence ID" value="GBN92282.1"/>
    <property type="molecule type" value="Genomic_DNA"/>
</dbReference>
<gene>
    <name evidence="1" type="ORF">AVEN_161478_1</name>
    <name evidence="2" type="ORF">AVEN_181798_1</name>
</gene>
<dbReference type="EMBL" id="BGPR01024060">
    <property type="protein sequence ID" value="GBN91792.1"/>
    <property type="molecule type" value="Genomic_DNA"/>
</dbReference>
<reference evidence="1 3" key="1">
    <citation type="journal article" date="2019" name="Sci. Rep.">
        <title>Orb-weaving spider Araneus ventricosus genome elucidates the spidroin gene catalogue.</title>
        <authorList>
            <person name="Kono N."/>
            <person name="Nakamura H."/>
            <person name="Ohtoshi R."/>
            <person name="Moran D.A.P."/>
            <person name="Shinohara A."/>
            <person name="Yoshida Y."/>
            <person name="Fujiwara M."/>
            <person name="Mori M."/>
            <person name="Tomita M."/>
            <person name="Arakawa K."/>
        </authorList>
    </citation>
    <scope>NUCLEOTIDE SEQUENCE [LARGE SCALE GENOMIC DNA]</scope>
</reference>
<comment type="caution">
    <text evidence="1">The sequence shown here is derived from an EMBL/GenBank/DDBJ whole genome shotgun (WGS) entry which is preliminary data.</text>
</comment>
<keyword evidence="3" id="KW-1185">Reference proteome</keyword>
<accession>A0A4Y2STU4</accession>
<evidence type="ECO:0000313" key="2">
    <source>
        <dbReference type="EMBL" id="GBN92282.1"/>
    </source>
</evidence>
<evidence type="ECO:0000313" key="1">
    <source>
        <dbReference type="EMBL" id="GBN91792.1"/>
    </source>
</evidence>
<evidence type="ECO:0000313" key="3">
    <source>
        <dbReference type="Proteomes" id="UP000499080"/>
    </source>
</evidence>
<dbReference type="AlphaFoldDB" id="A0A4Y2STU4"/>
<proteinExistence type="predicted"/>